<gene>
    <name evidence="2" type="ORF">SPI02_03770</name>
</gene>
<dbReference type="RefSeq" id="WP_095106554.1">
    <property type="nucleotide sequence ID" value="NZ_BKAR01000003.1"/>
</dbReference>
<accession>A0A512QK27</accession>
<dbReference type="AlphaFoldDB" id="A0A512QK27"/>
<keyword evidence="1" id="KW-1133">Transmembrane helix</keyword>
<dbReference type="Proteomes" id="UP000321736">
    <property type="component" value="Unassembled WGS sequence"/>
</dbReference>
<evidence type="ECO:0000313" key="3">
    <source>
        <dbReference type="Proteomes" id="UP000321736"/>
    </source>
</evidence>
<organism evidence="2 3">
    <name type="scientific">Staphylococcus piscifermentans</name>
    <dbReference type="NCBI Taxonomy" id="70258"/>
    <lineage>
        <taxon>Bacteria</taxon>
        <taxon>Bacillati</taxon>
        <taxon>Bacillota</taxon>
        <taxon>Bacilli</taxon>
        <taxon>Bacillales</taxon>
        <taxon>Staphylococcaceae</taxon>
        <taxon>Staphylococcus</taxon>
    </lineage>
</organism>
<proteinExistence type="predicted"/>
<name>A0A512QK27_9STAP</name>
<sequence>MLWIIVILIVAATFLTKLVSKRLIKRHYYRTARLLVSGMLMIQLVLVYYFMKILVLYIIDLLNMFYNQ</sequence>
<evidence type="ECO:0000313" key="2">
    <source>
        <dbReference type="EMBL" id="GEP83792.1"/>
    </source>
</evidence>
<protein>
    <submittedName>
        <fullName evidence="2">Uncharacterized protein</fullName>
    </submittedName>
</protein>
<reference evidence="2 3" key="1">
    <citation type="submission" date="2019-07" db="EMBL/GenBank/DDBJ databases">
        <title>Whole genome shotgun sequence of Staphylococcus piscifermentans NBRC 109625.</title>
        <authorList>
            <person name="Hosoyama A."/>
            <person name="Uohara A."/>
            <person name="Ohji S."/>
            <person name="Ichikawa N."/>
        </authorList>
    </citation>
    <scope>NUCLEOTIDE SEQUENCE [LARGE SCALE GENOMIC DNA]</scope>
    <source>
        <strain evidence="2 3">NBRC 109625</strain>
    </source>
</reference>
<keyword evidence="3" id="KW-1185">Reference proteome</keyword>
<keyword evidence="1" id="KW-0812">Transmembrane</keyword>
<dbReference type="EMBL" id="BKAR01000003">
    <property type="protein sequence ID" value="GEP83792.1"/>
    <property type="molecule type" value="Genomic_DNA"/>
</dbReference>
<feature type="transmembrane region" description="Helical" evidence="1">
    <location>
        <begin position="36"/>
        <end position="59"/>
    </location>
</feature>
<evidence type="ECO:0000256" key="1">
    <source>
        <dbReference type="SAM" id="Phobius"/>
    </source>
</evidence>
<keyword evidence="1" id="KW-0472">Membrane</keyword>
<comment type="caution">
    <text evidence="2">The sequence shown here is derived from an EMBL/GenBank/DDBJ whole genome shotgun (WGS) entry which is preliminary data.</text>
</comment>